<evidence type="ECO:0000313" key="4">
    <source>
        <dbReference type="Proteomes" id="UP000315783"/>
    </source>
</evidence>
<feature type="transmembrane region" description="Helical" evidence="2">
    <location>
        <begin position="12"/>
        <end position="33"/>
    </location>
</feature>
<dbReference type="Proteomes" id="UP000315783">
    <property type="component" value="Unassembled WGS sequence"/>
</dbReference>
<dbReference type="OrthoDB" id="5427070at2759"/>
<protein>
    <submittedName>
        <fullName evidence="3">Uncharacterized protein</fullName>
    </submittedName>
</protein>
<evidence type="ECO:0000256" key="2">
    <source>
        <dbReference type="SAM" id="Phobius"/>
    </source>
</evidence>
<evidence type="ECO:0000313" key="3">
    <source>
        <dbReference type="EMBL" id="TQV91019.1"/>
    </source>
</evidence>
<reference evidence="3 4" key="1">
    <citation type="journal article" date="2019" name="Appl. Microbiol. Biotechnol.">
        <title>Genome sequence of Isaria javanica and comparative genome analysis insights into family S53 peptidase evolution in fungal entomopathogens.</title>
        <authorList>
            <person name="Lin R."/>
            <person name="Zhang X."/>
            <person name="Xin B."/>
            <person name="Zou M."/>
            <person name="Gao Y."/>
            <person name="Qin F."/>
            <person name="Hu Q."/>
            <person name="Xie B."/>
            <person name="Cheng X."/>
        </authorList>
    </citation>
    <scope>NUCLEOTIDE SEQUENCE [LARGE SCALE GENOMIC DNA]</scope>
    <source>
        <strain evidence="3 4">IJ1G</strain>
    </source>
</reference>
<organism evidence="3 4">
    <name type="scientific">Cordyceps javanica</name>
    <dbReference type="NCBI Taxonomy" id="43265"/>
    <lineage>
        <taxon>Eukaryota</taxon>
        <taxon>Fungi</taxon>
        <taxon>Dikarya</taxon>
        <taxon>Ascomycota</taxon>
        <taxon>Pezizomycotina</taxon>
        <taxon>Sordariomycetes</taxon>
        <taxon>Hypocreomycetidae</taxon>
        <taxon>Hypocreales</taxon>
        <taxon>Cordycipitaceae</taxon>
        <taxon>Cordyceps</taxon>
    </lineage>
</organism>
<keyword evidence="2" id="KW-1133">Transmembrane helix</keyword>
<dbReference type="STRING" id="43265.A0A545UNH6"/>
<evidence type="ECO:0000256" key="1">
    <source>
        <dbReference type="SAM" id="MobiDB-lite"/>
    </source>
</evidence>
<feature type="compositionally biased region" description="Basic and acidic residues" evidence="1">
    <location>
        <begin position="92"/>
        <end position="118"/>
    </location>
</feature>
<sequence length="146" mass="16009">MGAALSGIKTLIVPASISLALFLVVTFAVLPLWRRYRNRYSQYLPLDSLGSASSSLRDRIADRLAALTLPSTWRRDRGRFAGGDDDDDDENEGQRGGEDGEELSRVEHGANAAAERRTGTTGNFTVRLSRDLEEGFIDDTDSDSDD</sequence>
<accession>A0A545UNH6</accession>
<proteinExistence type="predicted"/>
<feature type="region of interest" description="Disordered" evidence="1">
    <location>
        <begin position="75"/>
        <end position="125"/>
    </location>
</feature>
<dbReference type="EMBL" id="SPUK01000021">
    <property type="protein sequence ID" value="TQV91019.1"/>
    <property type="molecule type" value="Genomic_DNA"/>
</dbReference>
<gene>
    <name evidence="3" type="ORF">IF1G_10254</name>
</gene>
<dbReference type="AlphaFoldDB" id="A0A545UNH6"/>
<name>A0A545UNH6_9HYPO</name>
<keyword evidence="2" id="KW-0472">Membrane</keyword>
<comment type="caution">
    <text evidence="3">The sequence shown here is derived from an EMBL/GenBank/DDBJ whole genome shotgun (WGS) entry which is preliminary data.</text>
</comment>
<keyword evidence="2" id="KW-0812">Transmembrane</keyword>
<keyword evidence="4" id="KW-1185">Reference proteome</keyword>